<keyword evidence="1" id="KW-0812">Transmembrane</keyword>
<feature type="transmembrane region" description="Helical" evidence="1">
    <location>
        <begin position="29"/>
        <end position="57"/>
    </location>
</feature>
<protein>
    <recommendedName>
        <fullName evidence="5">PEP-CTERM protein-sorting domain-containing protein</fullName>
    </recommendedName>
</protein>
<dbReference type="Proteomes" id="UP000094849">
    <property type="component" value="Unassembled WGS sequence"/>
</dbReference>
<keyword evidence="2" id="KW-0732">Signal</keyword>
<evidence type="ECO:0000313" key="4">
    <source>
        <dbReference type="Proteomes" id="UP000094849"/>
    </source>
</evidence>
<keyword evidence="1" id="KW-1133">Transmembrane helix</keyword>
<evidence type="ECO:0000256" key="2">
    <source>
        <dbReference type="SAM" id="SignalP"/>
    </source>
</evidence>
<organism evidence="3 4">
    <name type="scientific">Candidatus Thiodiazotropha endoloripes</name>
    <dbReference type="NCBI Taxonomy" id="1818881"/>
    <lineage>
        <taxon>Bacteria</taxon>
        <taxon>Pseudomonadati</taxon>
        <taxon>Pseudomonadota</taxon>
        <taxon>Gammaproteobacteria</taxon>
        <taxon>Chromatiales</taxon>
        <taxon>Sedimenticolaceae</taxon>
        <taxon>Candidatus Thiodiazotropha</taxon>
    </lineage>
</organism>
<gene>
    <name evidence="3" type="ORF">A3196_17285</name>
</gene>
<evidence type="ECO:0008006" key="5">
    <source>
        <dbReference type="Google" id="ProtNLM"/>
    </source>
</evidence>
<evidence type="ECO:0000256" key="1">
    <source>
        <dbReference type="SAM" id="Phobius"/>
    </source>
</evidence>
<name>A0A1E2UY73_9GAMM</name>
<accession>A0A1E2UY73</accession>
<comment type="caution">
    <text evidence="3">The sequence shown here is derived from an EMBL/GenBank/DDBJ whole genome shotgun (WGS) entry which is preliminary data.</text>
</comment>
<dbReference type="RefSeq" id="WP_069006785.1">
    <property type="nucleotide sequence ID" value="NZ_LVJW01000003.1"/>
</dbReference>
<proteinExistence type="predicted"/>
<keyword evidence="1" id="KW-0472">Membrane</keyword>
<sequence length="63" mass="6666">MKKLMIGLGGLLASSPLLAHVGEHSDATLFSVILHLIAEHPLPLMLLAGVLGVIAFARLQKNQ</sequence>
<dbReference type="STRING" id="1818881.A3196_17285"/>
<feature type="chain" id="PRO_5010469279" description="PEP-CTERM protein-sorting domain-containing protein" evidence="2">
    <location>
        <begin position="20"/>
        <end position="63"/>
    </location>
</feature>
<dbReference type="AlphaFoldDB" id="A0A1E2UY73"/>
<evidence type="ECO:0000313" key="3">
    <source>
        <dbReference type="EMBL" id="ODB98346.1"/>
    </source>
</evidence>
<dbReference type="EMBL" id="LVJZ01000003">
    <property type="protein sequence ID" value="ODB98346.1"/>
    <property type="molecule type" value="Genomic_DNA"/>
</dbReference>
<feature type="signal peptide" evidence="2">
    <location>
        <begin position="1"/>
        <end position="19"/>
    </location>
</feature>
<keyword evidence="4" id="KW-1185">Reference proteome</keyword>
<reference evidence="3 4" key="1">
    <citation type="submission" date="2016-03" db="EMBL/GenBank/DDBJ databases">
        <title>Chemosynthetic sulphur-oxidizing symbionts of marine invertebrate animals are capable of nitrogen fixation.</title>
        <authorList>
            <person name="Petersen J.M."/>
            <person name="Kemper A."/>
            <person name="Gruber-Vodicka H."/>
            <person name="Cardini U."/>
            <person name="Geest Mvander."/>
            <person name="Kleiner M."/>
            <person name="Bulgheresi S."/>
            <person name="Fussmann M."/>
            <person name="Herbold C."/>
            <person name="Seah B.K.B."/>
            <person name="Antony C.Paul."/>
            <person name="Liu D."/>
            <person name="Belitz A."/>
            <person name="Weber M."/>
        </authorList>
    </citation>
    <scope>NUCLEOTIDE SEQUENCE [LARGE SCALE GENOMIC DNA]</scope>
    <source>
        <strain evidence="3">G_D</strain>
    </source>
</reference>